<sequence length="198" mass="23473">MLEYTSVLKSRPFLYLELKKAAQLKIQGLDEKEIKYKAIEENIFAVNTETRKKEIASTVINRIEELDMYILDKIVNGSLQTSKQLALYSILKTDRLFFEFMKEVYREKILLKDSIITDKNFNIFFRRKAEQSEQIANWKDYTLYKLKQVYKRVLSEAGFIKNSKKEIEIIPQIMEAEVIEYLKDKGDILYLEVMLGEI</sequence>
<dbReference type="Gene3D" id="1.10.3540.10">
    <property type="entry name" value="uncharacterized protein from magnetospirillum magneticum domain"/>
    <property type="match status" value="1"/>
</dbReference>
<dbReference type="InterPro" id="IPR014948">
    <property type="entry name" value="BrxA"/>
</dbReference>
<dbReference type="Pfam" id="PF08849">
    <property type="entry name" value="BrxA"/>
    <property type="match status" value="1"/>
</dbReference>
<protein>
    <submittedName>
        <fullName evidence="1">Putative inner membrane protein</fullName>
    </submittedName>
</protein>
<dbReference type="Proteomes" id="UP000184389">
    <property type="component" value="Unassembled WGS sequence"/>
</dbReference>
<accession>A0A1M5WEP5</accession>
<evidence type="ECO:0000313" key="2">
    <source>
        <dbReference type="Proteomes" id="UP000184389"/>
    </source>
</evidence>
<proteinExistence type="predicted"/>
<dbReference type="EMBL" id="FQXR01000005">
    <property type="protein sequence ID" value="SHH85897.1"/>
    <property type="molecule type" value="Genomic_DNA"/>
</dbReference>
<dbReference type="InterPro" id="IPR023137">
    <property type="entry name" value="BrxA_sf"/>
</dbReference>
<dbReference type="STRING" id="1123281.SAMN02745180_01201"/>
<dbReference type="RefSeq" id="WP_072743891.1">
    <property type="nucleotide sequence ID" value="NZ_FQXR01000005.1"/>
</dbReference>
<dbReference type="AlphaFoldDB" id="A0A1M5WEP5"/>
<evidence type="ECO:0000313" key="1">
    <source>
        <dbReference type="EMBL" id="SHH85897.1"/>
    </source>
</evidence>
<keyword evidence="2" id="KW-1185">Reference proteome</keyword>
<reference evidence="1 2" key="1">
    <citation type="submission" date="2016-11" db="EMBL/GenBank/DDBJ databases">
        <authorList>
            <person name="Jaros S."/>
            <person name="Januszkiewicz K."/>
            <person name="Wedrychowicz H."/>
        </authorList>
    </citation>
    <scope>NUCLEOTIDE SEQUENCE [LARGE SCALE GENOMIC DNA]</scope>
    <source>
        <strain evidence="1 2">DSM 13106</strain>
    </source>
</reference>
<dbReference type="OrthoDB" id="3078533at2"/>
<gene>
    <name evidence="1" type="ORF">SAMN02745180_01201</name>
</gene>
<organism evidence="1 2">
    <name type="scientific">Sporanaerobacter acetigenes DSM 13106</name>
    <dbReference type="NCBI Taxonomy" id="1123281"/>
    <lineage>
        <taxon>Bacteria</taxon>
        <taxon>Bacillati</taxon>
        <taxon>Bacillota</taxon>
        <taxon>Tissierellia</taxon>
        <taxon>Tissierellales</taxon>
        <taxon>Sporanaerobacteraceae</taxon>
        <taxon>Sporanaerobacter</taxon>
    </lineage>
</organism>
<name>A0A1M5WEP5_9FIRM</name>